<evidence type="ECO:0000313" key="1">
    <source>
        <dbReference type="EMBL" id="EHR77422.2"/>
    </source>
</evidence>
<dbReference type="STRING" id="523849.OCC_13146"/>
<evidence type="ECO:0000313" key="2">
    <source>
        <dbReference type="Proteomes" id="UP000015502"/>
    </source>
</evidence>
<dbReference type="KEGG" id="tlt:OCC_13146"/>
<sequence length="204" mass="23478">MSLGRATVRHVKRFVSHLGVYGGIAVCEFRWKRLELRRGPLWRVIVVPPRHYRIKLGPIEIYSSVHPLRLILTIESLAQGAKYLLSNNFEDMELEDEPDYTTLISSCGTFNGFFLLSLGLPEDFGVVLKRENHRVTLCYPDNFDIPLPTYSVKKWEAPAEELGECMRKAAIEGIENLFIEITKALRGEYLEWGEKVLKILKKVE</sequence>
<gene>
    <name evidence="1" type="ORF">OCC_13146</name>
</gene>
<protein>
    <submittedName>
        <fullName evidence="1">Uncharacterized protein</fullName>
    </submittedName>
</protein>
<keyword evidence="2" id="KW-1185">Reference proteome</keyword>
<dbReference type="RefSeq" id="WP_020953723.1">
    <property type="nucleotide sequence ID" value="NC_022084.1"/>
</dbReference>
<dbReference type="HOGENOM" id="CLU_1340787_0_0_2"/>
<proteinExistence type="predicted"/>
<organism evidence="1 2">
    <name type="scientific">Thermococcus litoralis (strain ATCC 51850 / DSM 5473 / JCM 8560 / NS-C)</name>
    <dbReference type="NCBI Taxonomy" id="523849"/>
    <lineage>
        <taxon>Archaea</taxon>
        <taxon>Methanobacteriati</taxon>
        <taxon>Methanobacteriota</taxon>
        <taxon>Thermococci</taxon>
        <taxon>Thermococcales</taxon>
        <taxon>Thermococcaceae</taxon>
        <taxon>Thermococcus</taxon>
    </lineage>
</organism>
<reference evidence="1 2" key="1">
    <citation type="journal article" date="2012" name="J. Bacteriol.">
        <title>Genome sequence of the model hyperthermophilic archaeon Thermococcus litoralis NS-C.</title>
        <authorList>
            <person name="Gardner A.F."/>
            <person name="Kumar S."/>
            <person name="Perler F.B."/>
        </authorList>
    </citation>
    <scope>NUCLEOTIDE SEQUENCE [LARGE SCALE GENOMIC DNA]</scope>
    <source>
        <strain evidence="2">ATCC 51850 / DSM 5473 / JCM 8560 / NS-C</strain>
    </source>
</reference>
<name>H3ZRL6_THELN</name>
<dbReference type="Proteomes" id="UP000015502">
    <property type="component" value="Chromosome"/>
</dbReference>
<dbReference type="GeneID" id="16549814"/>
<accession>H3ZRL6</accession>
<dbReference type="PaxDb" id="523849-OCC_13146"/>
<dbReference type="OrthoDB" id="374498at2157"/>
<dbReference type="EMBL" id="CP006670">
    <property type="protein sequence ID" value="EHR77422.2"/>
    <property type="molecule type" value="Genomic_DNA"/>
</dbReference>
<dbReference type="AlphaFoldDB" id="H3ZRL6"/>